<feature type="compositionally biased region" description="Low complexity" evidence="1">
    <location>
        <begin position="27"/>
        <end position="53"/>
    </location>
</feature>
<dbReference type="VEuPathDB" id="FungiDB:I302_02378"/>
<proteinExistence type="predicted"/>
<dbReference type="AlphaFoldDB" id="A0A1B9G954"/>
<dbReference type="EMBL" id="CP144542">
    <property type="protein sequence ID" value="WVW81678.1"/>
    <property type="molecule type" value="Genomic_DNA"/>
</dbReference>
<evidence type="ECO:0000313" key="2">
    <source>
        <dbReference type="EMBL" id="OCF27536.1"/>
    </source>
</evidence>
<reference evidence="2" key="3">
    <citation type="submission" date="2014-01" db="EMBL/GenBank/DDBJ databases">
        <title>Evolution of pathogenesis and genome organization in the Tremellales.</title>
        <authorList>
            <person name="Cuomo C."/>
            <person name="Litvintseva A."/>
            <person name="Heitman J."/>
            <person name="Chen Y."/>
            <person name="Sun S."/>
            <person name="Springer D."/>
            <person name="Dromer F."/>
            <person name="Young S."/>
            <person name="Zeng Q."/>
            <person name="Chapman S."/>
            <person name="Gujja S."/>
            <person name="Saif S."/>
            <person name="Birren B."/>
        </authorList>
    </citation>
    <scope>NUCLEOTIDE SEQUENCE</scope>
    <source>
        <strain evidence="2">CBS 10118</strain>
    </source>
</reference>
<reference evidence="3" key="4">
    <citation type="submission" date="2024-02" db="EMBL/GenBank/DDBJ databases">
        <title>Comparative genomics of Cryptococcus and Kwoniella reveals pathogenesis evolution and contrasting modes of karyotype evolution via chromosome fusion or intercentromeric recombination.</title>
        <authorList>
            <person name="Coelho M.A."/>
            <person name="David-Palma M."/>
            <person name="Shea T."/>
            <person name="Bowers K."/>
            <person name="McGinley-Smith S."/>
            <person name="Mohammad A.W."/>
            <person name="Gnirke A."/>
            <person name="Yurkov A.M."/>
            <person name="Nowrousian M."/>
            <person name="Sun S."/>
            <person name="Cuomo C.A."/>
            <person name="Heitman J."/>
        </authorList>
    </citation>
    <scope>NUCLEOTIDE SEQUENCE</scope>
    <source>
        <strain evidence="3">CBS 10118</strain>
    </source>
</reference>
<reference evidence="3" key="2">
    <citation type="submission" date="2013-07" db="EMBL/GenBank/DDBJ databases">
        <authorList>
            <consortium name="The Broad Institute Genome Sequencing Platform"/>
            <person name="Cuomo C."/>
            <person name="Litvintseva A."/>
            <person name="Chen Y."/>
            <person name="Heitman J."/>
            <person name="Sun S."/>
            <person name="Springer D."/>
            <person name="Dromer F."/>
            <person name="Young S.K."/>
            <person name="Zeng Q."/>
            <person name="Gargeya S."/>
            <person name="Fitzgerald M."/>
            <person name="Abouelleil A."/>
            <person name="Alvarado L."/>
            <person name="Berlin A.M."/>
            <person name="Chapman S.B."/>
            <person name="Dewar J."/>
            <person name="Goldberg J."/>
            <person name="Griggs A."/>
            <person name="Gujja S."/>
            <person name="Hansen M."/>
            <person name="Howarth C."/>
            <person name="Imamovic A."/>
            <person name="Larimer J."/>
            <person name="McCowan C."/>
            <person name="Murphy C."/>
            <person name="Pearson M."/>
            <person name="Priest M."/>
            <person name="Roberts A."/>
            <person name="Saif S."/>
            <person name="Shea T."/>
            <person name="Sykes S."/>
            <person name="Wortman J."/>
            <person name="Nusbaum C."/>
            <person name="Birren B."/>
        </authorList>
    </citation>
    <scope>NUCLEOTIDE SEQUENCE</scope>
    <source>
        <strain evidence="3">CBS 10118</strain>
    </source>
</reference>
<dbReference type="OrthoDB" id="2565042at2759"/>
<accession>A0A1B9G954</accession>
<protein>
    <recommendedName>
        <fullName evidence="5">F-box domain-containing protein</fullName>
    </recommendedName>
</protein>
<organism evidence="2">
    <name type="scientific">Kwoniella bestiolae CBS 10118</name>
    <dbReference type="NCBI Taxonomy" id="1296100"/>
    <lineage>
        <taxon>Eukaryota</taxon>
        <taxon>Fungi</taxon>
        <taxon>Dikarya</taxon>
        <taxon>Basidiomycota</taxon>
        <taxon>Agaricomycotina</taxon>
        <taxon>Tremellomycetes</taxon>
        <taxon>Tremellales</taxon>
        <taxon>Cryptococcaceae</taxon>
        <taxon>Kwoniella</taxon>
    </lineage>
</organism>
<dbReference type="RefSeq" id="XP_019048606.1">
    <property type="nucleotide sequence ID" value="XM_019189044.1"/>
</dbReference>
<dbReference type="STRING" id="1296100.A0A1B9G954"/>
<name>A0A1B9G954_9TREE</name>
<gene>
    <name evidence="2" type="ORF">I302_02378</name>
    <name evidence="3" type="ORF">I302_103673</name>
</gene>
<evidence type="ECO:0008006" key="5">
    <source>
        <dbReference type="Google" id="ProtNLM"/>
    </source>
</evidence>
<dbReference type="GeneID" id="30206777"/>
<feature type="region of interest" description="Disordered" evidence="1">
    <location>
        <begin position="1"/>
        <end position="87"/>
    </location>
</feature>
<evidence type="ECO:0000313" key="4">
    <source>
        <dbReference type="Proteomes" id="UP000092730"/>
    </source>
</evidence>
<dbReference type="Proteomes" id="UP000092730">
    <property type="component" value="Chromosome 2"/>
</dbReference>
<dbReference type="EMBL" id="KI894019">
    <property type="protein sequence ID" value="OCF27536.1"/>
    <property type="molecule type" value="Genomic_DNA"/>
</dbReference>
<keyword evidence="4" id="KW-1185">Reference proteome</keyword>
<reference evidence="2" key="1">
    <citation type="submission" date="2013-07" db="EMBL/GenBank/DDBJ databases">
        <title>The Genome Sequence of Cryptococcus bestiolae CBS10118.</title>
        <authorList>
            <consortium name="The Broad Institute Genome Sequencing Platform"/>
            <person name="Cuomo C."/>
            <person name="Litvintseva A."/>
            <person name="Chen Y."/>
            <person name="Heitman J."/>
            <person name="Sun S."/>
            <person name="Springer D."/>
            <person name="Dromer F."/>
            <person name="Young S.K."/>
            <person name="Zeng Q."/>
            <person name="Gargeya S."/>
            <person name="Fitzgerald M."/>
            <person name="Abouelleil A."/>
            <person name="Alvarado L."/>
            <person name="Berlin A.M."/>
            <person name="Chapman S.B."/>
            <person name="Dewar J."/>
            <person name="Goldberg J."/>
            <person name="Griggs A."/>
            <person name="Gujja S."/>
            <person name="Hansen M."/>
            <person name="Howarth C."/>
            <person name="Imamovic A."/>
            <person name="Larimer J."/>
            <person name="McCowan C."/>
            <person name="Murphy C."/>
            <person name="Pearson M."/>
            <person name="Priest M."/>
            <person name="Roberts A."/>
            <person name="Saif S."/>
            <person name="Shea T."/>
            <person name="Sykes S."/>
            <person name="Wortman J."/>
            <person name="Nusbaum C."/>
            <person name="Birren B."/>
        </authorList>
    </citation>
    <scope>NUCLEOTIDE SEQUENCE [LARGE SCALE GENOMIC DNA]</scope>
    <source>
        <strain evidence="2">CBS 10118</strain>
    </source>
</reference>
<dbReference type="KEGG" id="kbi:30206777"/>
<sequence>MDSTSLSPDFAIDPVLLELDQNPAHDTSASPPGSSTSPNSTEASSSATASHISKQTKAAFTPKKDSTSAGKRKNSESTEEDVVPKKKARKPLLAKRVEWNDIPDWEGREDCPLLELPGEILDMCFGLSVDVGLSMRDYVSLAGVSKLFRHRMNDTVFKELYYAAEPRSMVKPTTNEAHRIFTRTSPPDWRLPKKEKFSYPSASVASHYKPRGMRIQWTEAQYIVYKEEQYFWRLGHRREKARVTKNLEKIGRRILQEEREKEITVHLGSQHRKVIGRVRGRENGEPPVQKDDEGKPKEEYYLDITKRWNELLDPKDVQPSNDQPLSKVPDSFRRRLEKKIKW</sequence>
<evidence type="ECO:0000256" key="1">
    <source>
        <dbReference type="SAM" id="MobiDB-lite"/>
    </source>
</evidence>
<feature type="region of interest" description="Disordered" evidence="1">
    <location>
        <begin position="278"/>
        <end position="298"/>
    </location>
</feature>
<evidence type="ECO:0000313" key="3">
    <source>
        <dbReference type="EMBL" id="WVW81678.1"/>
    </source>
</evidence>
<feature type="compositionally biased region" description="Basic and acidic residues" evidence="1">
    <location>
        <begin position="279"/>
        <end position="298"/>
    </location>
</feature>